<dbReference type="InterPro" id="IPR013598">
    <property type="entry name" value="Exportin-1/Importin-b-like"/>
</dbReference>
<evidence type="ECO:0000313" key="9">
    <source>
        <dbReference type="EMBL" id="CCA20057.1"/>
    </source>
</evidence>
<evidence type="ECO:0000259" key="8">
    <source>
        <dbReference type="PROSITE" id="PS50166"/>
    </source>
</evidence>
<evidence type="ECO:0000256" key="6">
    <source>
        <dbReference type="ARBA" id="ARBA00022927"/>
    </source>
</evidence>
<comment type="subcellular location">
    <subcellularLocation>
        <location evidence="2">Cytoplasm</location>
    </subcellularLocation>
    <subcellularLocation>
        <location evidence="1">Nucleus</location>
    </subcellularLocation>
</comment>
<sequence>MQSSGNDSEIIAHLENIVSGVMNPLTPLEQKTRLEQQLYQWKQTAIADVFRILVQILTTSSNEYLLWFAVTTIEELVARRWTSVHQISQEQKTQIRQFLWNVMLQCTNSTSTSFVLRKIRKVLVDIARYEWQSVHHNTWPDFMSSIETLLRDPNLNHLLCGLHLVEVLVDEFGRENALVFAQVKRHAQTQLKHAFPSLLSILRSILNTCRHELLQNPHSTVTSILFSSRDEQDQVAVVILQTIIHGCTWAQLSEQMDIEWFTLIFKIAVNYQTHRDTLPGTLCSSSGSSVTALQALIEIVGKRFKPESIPQTLNHVLVCICTLLQATLSASTGITEMTSQSKNNITIDQEYWTKLCELVNSFLSQHIGRLQDPSTKPVLPEFLGLVAQATTKQRNIDGFLNCLRVWEVFVGHLEKAKQEEEASNEEAQKVFAAYEGGLVNVMLHIMERMNYTSNYEQLMELDDEEEESGGDDNETNSSDVAFELGGENERKIDSNRACSLQDLAQAANIENMANELETNRTQESEDNESKHTVELSERKQFIVDCVALVQRIAAFPSCTQSILDHVLPRVEGGCQLFLFQIHEKALPTPRSEAWNQERLSVRDLTTNCAILASVCAQYTSRQDGLSHEQMYTAWKILQLFLALGQYAVEHRLHTRGDAYVELLCEALTCIRVCLSGCADYFLRQQKVDPNAQSQARQELCQLSERLVQIVLRTLDSTIVPSPHVVMQSALQVLAHLGYIVTYDDLRFVPTMVELEKNIHRFSQSLHLSIQGDLYTAMSNSIIDSAISLKSNYPVARASTGNSSLQQHWAQAYGSLVLPIREGIATAALILQQNEHRIFEHTIMLQIQRDCNLVCRLAASIETKPKLAKDAFFEAYESIFPALLSLLTTYFMAIRRSGDKTQSGSTFQRQVKHSLKVVNEIIRLYAQLLKSIRKEMQKDLVASIMQAFVSIFEDAQLGFILQQQGTAGVVAICGLLKLLTIVLAEPTTVFASFVQNILDLCFGPLKQTIFFHAESESVILAYYVALVEQLLLQRFRFFVVSGTTFDSEGQRDRIFVSDTAKSYFYSLLKSLANILGSTFKLQDQTAPTSSLSPRLCRQVLLTLDRIDQAHNLFRFNGFRGELCTEIMSTVLLVLLNGEMNLLRDELIRIFHRLAQADFSNFYQRFIPSVTKQILTSKQLEAATQQADPCLQWTGQIDLSSFSQDLVDFVNDIRVLQAQESI</sequence>
<dbReference type="InterPro" id="IPR040016">
    <property type="entry name" value="XPO6"/>
</dbReference>
<dbReference type="EMBL" id="FR824130">
    <property type="protein sequence ID" value="CCA20057.1"/>
    <property type="molecule type" value="Genomic_DNA"/>
</dbReference>
<dbReference type="PANTHER" id="PTHR21452:SF4">
    <property type="entry name" value="EXPORTIN-6"/>
    <property type="match status" value="1"/>
</dbReference>
<dbReference type="InterPro" id="IPR016024">
    <property type="entry name" value="ARM-type_fold"/>
</dbReference>
<keyword evidence="6" id="KW-0653">Protein transport</keyword>
<dbReference type="InterPro" id="IPR001494">
    <property type="entry name" value="Importin-beta_N"/>
</dbReference>
<organism evidence="9">
    <name type="scientific">Albugo laibachii Nc14</name>
    <dbReference type="NCBI Taxonomy" id="890382"/>
    <lineage>
        <taxon>Eukaryota</taxon>
        <taxon>Sar</taxon>
        <taxon>Stramenopiles</taxon>
        <taxon>Oomycota</taxon>
        <taxon>Peronosporomycetes</taxon>
        <taxon>Albuginales</taxon>
        <taxon>Albuginaceae</taxon>
        <taxon>Albugo</taxon>
    </lineage>
</organism>
<name>F0WFS3_9STRA</name>
<dbReference type="GO" id="GO:0005737">
    <property type="term" value="C:cytoplasm"/>
    <property type="evidence" value="ECO:0007669"/>
    <property type="project" value="UniProtKB-SubCell"/>
</dbReference>
<evidence type="ECO:0000256" key="5">
    <source>
        <dbReference type="ARBA" id="ARBA00022490"/>
    </source>
</evidence>
<gene>
    <name evidence="9" type="primary">AlNc14C85G5458</name>
    <name evidence="9" type="ORF">ALNC14_062000</name>
</gene>
<dbReference type="GO" id="GO:0005634">
    <property type="term" value="C:nucleus"/>
    <property type="evidence" value="ECO:0007669"/>
    <property type="project" value="UniProtKB-SubCell"/>
</dbReference>
<evidence type="ECO:0000256" key="1">
    <source>
        <dbReference type="ARBA" id="ARBA00004123"/>
    </source>
</evidence>
<dbReference type="GO" id="GO:0006611">
    <property type="term" value="P:protein export from nucleus"/>
    <property type="evidence" value="ECO:0007669"/>
    <property type="project" value="InterPro"/>
</dbReference>
<dbReference type="Gene3D" id="1.25.10.10">
    <property type="entry name" value="Leucine-rich Repeat Variant"/>
    <property type="match status" value="1"/>
</dbReference>
<dbReference type="HOGENOM" id="CLU_008564_0_0_1"/>
<dbReference type="SMART" id="SM00913">
    <property type="entry name" value="IBN_N"/>
    <property type="match status" value="1"/>
</dbReference>
<keyword evidence="7" id="KW-0539">Nucleus</keyword>
<dbReference type="GO" id="GO:0005049">
    <property type="term" value="F:nuclear export signal receptor activity"/>
    <property type="evidence" value="ECO:0007669"/>
    <property type="project" value="InterPro"/>
</dbReference>
<dbReference type="Pfam" id="PF03810">
    <property type="entry name" value="IBN_N"/>
    <property type="match status" value="1"/>
</dbReference>
<keyword evidence="4" id="KW-0813">Transport</keyword>
<dbReference type="PROSITE" id="PS50166">
    <property type="entry name" value="IMPORTIN_B_NT"/>
    <property type="match status" value="1"/>
</dbReference>
<feature type="domain" description="Importin N-terminal" evidence="8">
    <location>
        <begin position="34"/>
        <end position="105"/>
    </location>
</feature>
<dbReference type="PANTHER" id="PTHR21452">
    <property type="entry name" value="EXPORTIN-6"/>
    <property type="match status" value="1"/>
</dbReference>
<reference evidence="9" key="2">
    <citation type="submission" date="2011-02" db="EMBL/GenBank/DDBJ databases">
        <authorList>
            <person name="MacLean D."/>
        </authorList>
    </citation>
    <scope>NUCLEOTIDE SEQUENCE</scope>
</reference>
<proteinExistence type="inferred from homology"/>
<comment type="similarity">
    <text evidence="3">Belongs to the exportin family.</text>
</comment>
<dbReference type="SUPFAM" id="SSF48371">
    <property type="entry name" value="ARM repeat"/>
    <property type="match status" value="1"/>
</dbReference>
<protein>
    <submittedName>
        <fullName evidence="9">Exportin6like protein putative</fullName>
    </submittedName>
</protein>
<dbReference type="GO" id="GO:0031267">
    <property type="term" value="F:small GTPase binding"/>
    <property type="evidence" value="ECO:0007669"/>
    <property type="project" value="InterPro"/>
</dbReference>
<reference evidence="9" key="1">
    <citation type="journal article" date="2011" name="PLoS Biol.">
        <title>Gene gain and loss during evolution of obligate parasitism in the white rust pathogen of Arabidopsis thaliana.</title>
        <authorList>
            <person name="Kemen E."/>
            <person name="Gardiner A."/>
            <person name="Schultz-Larsen T."/>
            <person name="Kemen A.C."/>
            <person name="Balmuth A.L."/>
            <person name="Robert-Seilaniantz A."/>
            <person name="Bailey K."/>
            <person name="Holub E."/>
            <person name="Studholme D.J."/>
            <person name="Maclean D."/>
            <person name="Jones J.D."/>
        </authorList>
    </citation>
    <scope>NUCLEOTIDE SEQUENCE</scope>
</reference>
<evidence type="ECO:0000256" key="3">
    <source>
        <dbReference type="ARBA" id="ARBA00009466"/>
    </source>
</evidence>
<dbReference type="InterPro" id="IPR011989">
    <property type="entry name" value="ARM-like"/>
</dbReference>
<dbReference type="Pfam" id="PF08389">
    <property type="entry name" value="Xpo1"/>
    <property type="match status" value="1"/>
</dbReference>
<evidence type="ECO:0000256" key="4">
    <source>
        <dbReference type="ARBA" id="ARBA00022448"/>
    </source>
</evidence>
<evidence type="ECO:0000256" key="2">
    <source>
        <dbReference type="ARBA" id="ARBA00004496"/>
    </source>
</evidence>
<keyword evidence="5" id="KW-0963">Cytoplasm</keyword>
<dbReference type="AlphaFoldDB" id="F0WFS3"/>
<accession>F0WFS3</accession>
<evidence type="ECO:0000256" key="7">
    <source>
        <dbReference type="ARBA" id="ARBA00023242"/>
    </source>
</evidence>